<dbReference type="OrthoDB" id="9790031at2"/>
<dbReference type="AlphaFoldDB" id="I4B8W4"/>
<organism evidence="15 16">
    <name type="scientific">Turneriella parva (strain ATCC BAA-1111 / DSM 21527 / NCTC 11395 / H)</name>
    <name type="common">Leptospira parva</name>
    <dbReference type="NCBI Taxonomy" id="869212"/>
    <lineage>
        <taxon>Bacteria</taxon>
        <taxon>Pseudomonadati</taxon>
        <taxon>Spirochaetota</taxon>
        <taxon>Spirochaetia</taxon>
        <taxon>Leptospirales</taxon>
        <taxon>Leptospiraceae</taxon>
        <taxon>Turneriella</taxon>
    </lineage>
</organism>
<evidence type="ECO:0000256" key="9">
    <source>
        <dbReference type="ARBA" id="ARBA00022842"/>
    </source>
</evidence>
<dbReference type="InterPro" id="IPR050582">
    <property type="entry name" value="HAD-like_SerB"/>
</dbReference>
<dbReference type="InterPro" id="IPR004469">
    <property type="entry name" value="PSP"/>
</dbReference>
<keyword evidence="10" id="KW-0718">Serine biosynthesis</keyword>
<dbReference type="InterPro" id="IPR023214">
    <property type="entry name" value="HAD_sf"/>
</dbReference>
<dbReference type="SUPFAM" id="SSF56784">
    <property type="entry name" value="HAD-like"/>
    <property type="match status" value="1"/>
</dbReference>
<dbReference type="EMBL" id="CP002959">
    <property type="protein sequence ID" value="AFM13721.1"/>
    <property type="molecule type" value="Genomic_DNA"/>
</dbReference>
<keyword evidence="9" id="KW-0460">Magnesium</keyword>
<evidence type="ECO:0000256" key="12">
    <source>
        <dbReference type="ARBA" id="ARBA00048138"/>
    </source>
</evidence>
<evidence type="ECO:0000256" key="4">
    <source>
        <dbReference type="ARBA" id="ARBA00012640"/>
    </source>
</evidence>
<dbReference type="Gene3D" id="3.40.50.1000">
    <property type="entry name" value="HAD superfamily/HAD-like"/>
    <property type="match status" value="1"/>
</dbReference>
<evidence type="ECO:0000256" key="5">
    <source>
        <dbReference type="ARBA" id="ARBA00015196"/>
    </source>
</evidence>
<dbReference type="STRING" id="869212.Turpa_3082"/>
<evidence type="ECO:0000256" key="8">
    <source>
        <dbReference type="ARBA" id="ARBA00022801"/>
    </source>
</evidence>
<dbReference type="NCBIfam" id="TIGR01488">
    <property type="entry name" value="HAD-SF-IB"/>
    <property type="match status" value="1"/>
</dbReference>
<dbReference type="SFLD" id="SFLDF00029">
    <property type="entry name" value="phosphoserine_phosphatase"/>
    <property type="match status" value="1"/>
</dbReference>
<evidence type="ECO:0000256" key="11">
    <source>
        <dbReference type="ARBA" id="ARBA00031693"/>
    </source>
</evidence>
<dbReference type="SFLD" id="SFLDG01137">
    <property type="entry name" value="C1.6.1:_Phosphoserine_Phosphat"/>
    <property type="match status" value="1"/>
</dbReference>
<dbReference type="PATRIC" id="fig|869212.3.peg.3109"/>
<evidence type="ECO:0000256" key="1">
    <source>
        <dbReference type="ARBA" id="ARBA00001946"/>
    </source>
</evidence>
<feature type="active site" description="Proton donor" evidence="14">
    <location>
        <position position="99"/>
    </location>
</feature>
<dbReference type="KEGG" id="tpx:Turpa_3082"/>
<evidence type="ECO:0000256" key="2">
    <source>
        <dbReference type="ARBA" id="ARBA00005135"/>
    </source>
</evidence>
<keyword evidence="6" id="KW-0028">Amino-acid biosynthesis</keyword>
<keyword evidence="7" id="KW-0479">Metal-binding</keyword>
<dbReference type="EC" id="3.1.3.3" evidence="4"/>
<evidence type="ECO:0000313" key="15">
    <source>
        <dbReference type="EMBL" id="AFM13721.1"/>
    </source>
</evidence>
<comment type="pathway">
    <text evidence="2">Amino-acid biosynthesis; L-serine biosynthesis; L-serine from 3-phospho-D-glycerate: step 3/3.</text>
</comment>
<evidence type="ECO:0000313" key="16">
    <source>
        <dbReference type="Proteomes" id="UP000006048"/>
    </source>
</evidence>
<comment type="cofactor">
    <cofactor evidence="1">
        <name>Mg(2+)</name>
        <dbReference type="ChEBI" id="CHEBI:18420"/>
    </cofactor>
</comment>
<accession>I4B8W4</accession>
<comment type="catalytic activity">
    <reaction evidence="12">
        <text>O-phospho-L-serine + H2O = L-serine + phosphate</text>
        <dbReference type="Rhea" id="RHEA:21208"/>
        <dbReference type="ChEBI" id="CHEBI:15377"/>
        <dbReference type="ChEBI" id="CHEBI:33384"/>
        <dbReference type="ChEBI" id="CHEBI:43474"/>
        <dbReference type="ChEBI" id="CHEBI:57524"/>
        <dbReference type="EC" id="3.1.3.3"/>
    </reaction>
</comment>
<dbReference type="GO" id="GO:0000287">
    <property type="term" value="F:magnesium ion binding"/>
    <property type="evidence" value="ECO:0007669"/>
    <property type="project" value="TreeGrafter"/>
</dbReference>
<reference evidence="15 16" key="1">
    <citation type="submission" date="2012-06" db="EMBL/GenBank/DDBJ databases">
        <title>The complete chromosome of genome of Turneriella parva DSM 21527.</title>
        <authorList>
            <consortium name="US DOE Joint Genome Institute (JGI-PGF)"/>
            <person name="Lucas S."/>
            <person name="Han J."/>
            <person name="Lapidus A."/>
            <person name="Bruce D."/>
            <person name="Goodwin L."/>
            <person name="Pitluck S."/>
            <person name="Peters L."/>
            <person name="Kyrpides N."/>
            <person name="Mavromatis K."/>
            <person name="Ivanova N."/>
            <person name="Mikhailova N."/>
            <person name="Chertkov O."/>
            <person name="Detter J.C."/>
            <person name="Tapia R."/>
            <person name="Han C."/>
            <person name="Land M."/>
            <person name="Hauser L."/>
            <person name="Markowitz V."/>
            <person name="Cheng J.-F."/>
            <person name="Hugenholtz P."/>
            <person name="Woyke T."/>
            <person name="Wu D."/>
            <person name="Gronow S."/>
            <person name="Wellnitz S."/>
            <person name="Brambilla E."/>
            <person name="Klenk H.-P."/>
            <person name="Eisen J.A."/>
        </authorList>
    </citation>
    <scope>NUCLEOTIDE SEQUENCE [LARGE SCALE GENOMIC DNA]</scope>
    <source>
        <strain evidence="16">ATCC BAA-1111 / DSM 21527 / NCTC 11395 / H</strain>
    </source>
</reference>
<dbReference type="InterPro" id="IPR036412">
    <property type="entry name" value="HAD-like_sf"/>
</dbReference>
<dbReference type="RefSeq" id="WP_014804222.1">
    <property type="nucleotide sequence ID" value="NC_018020.1"/>
</dbReference>
<keyword evidence="16" id="KW-1185">Reference proteome</keyword>
<dbReference type="GO" id="GO:0006564">
    <property type="term" value="P:L-serine biosynthetic process"/>
    <property type="evidence" value="ECO:0007669"/>
    <property type="project" value="UniProtKB-KW"/>
</dbReference>
<evidence type="ECO:0000256" key="3">
    <source>
        <dbReference type="ARBA" id="ARBA00009184"/>
    </source>
</evidence>
<dbReference type="Pfam" id="PF00702">
    <property type="entry name" value="Hydrolase"/>
    <property type="match status" value="1"/>
</dbReference>
<evidence type="ECO:0000256" key="6">
    <source>
        <dbReference type="ARBA" id="ARBA00022605"/>
    </source>
</evidence>
<dbReference type="GO" id="GO:0036424">
    <property type="term" value="F:L-phosphoserine phosphatase activity"/>
    <property type="evidence" value="ECO:0007669"/>
    <property type="project" value="InterPro"/>
</dbReference>
<keyword evidence="8" id="KW-0378">Hydrolase</keyword>
<protein>
    <recommendedName>
        <fullName evidence="5">Phosphoserine phosphatase</fullName>
        <ecNumber evidence="4">3.1.3.3</ecNumber>
    </recommendedName>
    <alternativeName>
        <fullName evidence="11">O-phosphoserine phosphohydrolase</fullName>
    </alternativeName>
</protein>
<dbReference type="GO" id="GO:0005737">
    <property type="term" value="C:cytoplasm"/>
    <property type="evidence" value="ECO:0007669"/>
    <property type="project" value="TreeGrafter"/>
</dbReference>
<gene>
    <name evidence="15" type="ordered locus">Turpa_3082</name>
</gene>
<dbReference type="UniPathway" id="UPA00135">
    <property type="reaction ID" value="UER00198"/>
</dbReference>
<dbReference type="SFLD" id="SFLDG01136">
    <property type="entry name" value="C1.6:_Phosphoserine_Phosphatas"/>
    <property type="match status" value="1"/>
</dbReference>
<dbReference type="Proteomes" id="UP000006048">
    <property type="component" value="Chromosome"/>
</dbReference>
<evidence type="ECO:0000256" key="14">
    <source>
        <dbReference type="PIRSR" id="PIRSR604469-1"/>
    </source>
</evidence>
<evidence type="ECO:0000256" key="10">
    <source>
        <dbReference type="ARBA" id="ARBA00023299"/>
    </source>
</evidence>
<name>I4B8W4_TURPD</name>
<dbReference type="SFLD" id="SFLDS00003">
    <property type="entry name" value="Haloacid_Dehalogenase"/>
    <property type="match status" value="1"/>
</dbReference>
<evidence type="ECO:0000256" key="7">
    <source>
        <dbReference type="ARBA" id="ARBA00022723"/>
    </source>
</evidence>
<dbReference type="HOGENOM" id="CLU_036368_4_3_12"/>
<evidence type="ECO:0000256" key="13">
    <source>
        <dbReference type="ARBA" id="ARBA00048523"/>
    </source>
</evidence>
<dbReference type="PANTHER" id="PTHR43344:SF2">
    <property type="entry name" value="PHOSPHOSERINE PHOSPHATASE"/>
    <property type="match status" value="1"/>
</dbReference>
<sequence length="299" mass="32209">MESRRLVLIARENLSELLSAVASAVKVDWQPKKEALSGTMCTVGESSFNRVSVPIAAVDAGAEQAIREVMQAHSGANLVAYALKAAHKVSPRLVVFDTDSTFINQEVIDEIAAFAGFKKEVAEITERAMRGELDFNKALAERVLLLKGVSAEVLPEIKRSRLSLSHGASELVESLHARGIFTYLLSGGFSFFTSAFRRDLKLTGDFANELEIVDGRLTGKTLGAIVNRQRKAELLRELATQHGVSIAETVAVGDGANDIDMAVESGMGVAFCAKPALVNAVNAAIFERDLRFVAELAFA</sequence>
<comment type="catalytic activity">
    <reaction evidence="13">
        <text>O-phospho-D-serine + H2O = D-serine + phosphate</text>
        <dbReference type="Rhea" id="RHEA:24873"/>
        <dbReference type="ChEBI" id="CHEBI:15377"/>
        <dbReference type="ChEBI" id="CHEBI:35247"/>
        <dbReference type="ChEBI" id="CHEBI:43474"/>
        <dbReference type="ChEBI" id="CHEBI:58680"/>
        <dbReference type="EC" id="3.1.3.3"/>
    </reaction>
</comment>
<comment type="similarity">
    <text evidence="3">Belongs to the HAD-like hydrolase superfamily. SerB family.</text>
</comment>
<proteinExistence type="inferred from homology"/>
<dbReference type="NCBIfam" id="TIGR00338">
    <property type="entry name" value="serB"/>
    <property type="match status" value="1"/>
</dbReference>
<dbReference type="PANTHER" id="PTHR43344">
    <property type="entry name" value="PHOSPHOSERINE PHOSPHATASE"/>
    <property type="match status" value="1"/>
</dbReference>
<feature type="active site" description="Nucleophile" evidence="14">
    <location>
        <position position="97"/>
    </location>
</feature>